<evidence type="ECO:0000256" key="5">
    <source>
        <dbReference type="ARBA" id="ARBA00022842"/>
    </source>
</evidence>
<comment type="cofactor">
    <cofactor evidence="6">
        <name>Mg(2+)</name>
        <dbReference type="ChEBI" id="CHEBI:18420"/>
    </cofactor>
</comment>
<dbReference type="InterPro" id="IPR029060">
    <property type="entry name" value="PIN-like_dom_sf"/>
</dbReference>
<dbReference type="GO" id="GO:0090729">
    <property type="term" value="F:toxin activity"/>
    <property type="evidence" value="ECO:0007669"/>
    <property type="project" value="UniProtKB-KW"/>
</dbReference>
<keyword evidence="3 6" id="KW-0479">Metal-binding</keyword>
<dbReference type="Pfam" id="PF01850">
    <property type="entry name" value="PIN"/>
    <property type="match status" value="1"/>
</dbReference>
<dbReference type="EC" id="3.1.-.-" evidence="6"/>
<keyword evidence="1 6" id="KW-1277">Toxin-antitoxin system</keyword>
<gene>
    <name evidence="6" type="primary">vapC</name>
    <name evidence="8" type="ORF">NET02_04920</name>
</gene>
<dbReference type="InterPro" id="IPR002716">
    <property type="entry name" value="PIN_dom"/>
</dbReference>
<dbReference type="GO" id="GO:0016787">
    <property type="term" value="F:hydrolase activity"/>
    <property type="evidence" value="ECO:0007669"/>
    <property type="project" value="UniProtKB-KW"/>
</dbReference>
<evidence type="ECO:0000256" key="6">
    <source>
        <dbReference type="HAMAP-Rule" id="MF_00265"/>
    </source>
</evidence>
<dbReference type="AlphaFoldDB" id="A0AA41WDR9"/>
<keyword evidence="9" id="KW-1185">Reference proteome</keyword>
<dbReference type="CDD" id="cd09873">
    <property type="entry name" value="PIN_Pae0151-like"/>
    <property type="match status" value="1"/>
</dbReference>
<keyword evidence="5 6" id="KW-0460">Magnesium</keyword>
<comment type="similarity">
    <text evidence="6">Belongs to the PINc/VapC protein family.</text>
</comment>
<dbReference type="GO" id="GO:0000287">
    <property type="term" value="F:magnesium ion binding"/>
    <property type="evidence" value="ECO:0007669"/>
    <property type="project" value="UniProtKB-UniRule"/>
</dbReference>
<evidence type="ECO:0000313" key="8">
    <source>
        <dbReference type="EMBL" id="MCM8748480.1"/>
    </source>
</evidence>
<evidence type="ECO:0000256" key="4">
    <source>
        <dbReference type="ARBA" id="ARBA00022801"/>
    </source>
</evidence>
<organism evidence="8 9">
    <name type="scientific">Thermalbibacter longus</name>
    <dbReference type="NCBI Taxonomy" id="2951981"/>
    <lineage>
        <taxon>Bacteria</taxon>
        <taxon>Pseudomonadati</taxon>
        <taxon>Thermomicrobiota</taxon>
        <taxon>Thermomicrobia</taxon>
        <taxon>Thermomicrobiales</taxon>
        <taxon>Thermomicrobiaceae</taxon>
        <taxon>Thermalbibacter</taxon>
    </lineage>
</organism>
<feature type="binding site" evidence="6">
    <location>
        <position position="8"/>
    </location>
    <ligand>
        <name>Mg(2+)</name>
        <dbReference type="ChEBI" id="CHEBI:18420"/>
    </ligand>
</feature>
<keyword evidence="4 6" id="KW-0378">Hydrolase</keyword>
<dbReference type="RefSeq" id="WP_284056257.1">
    <property type="nucleotide sequence ID" value="NZ_JAMSLR010000002.1"/>
</dbReference>
<evidence type="ECO:0000256" key="2">
    <source>
        <dbReference type="ARBA" id="ARBA00022722"/>
    </source>
</evidence>
<feature type="binding site" evidence="6">
    <location>
        <position position="104"/>
    </location>
    <ligand>
        <name>Mg(2+)</name>
        <dbReference type="ChEBI" id="CHEBI:18420"/>
    </ligand>
</feature>
<comment type="function">
    <text evidence="6">Toxic component of a toxin-antitoxin (TA) system. An RNase.</text>
</comment>
<keyword evidence="6" id="KW-0800">Toxin</keyword>
<dbReference type="InterPro" id="IPR044153">
    <property type="entry name" value="PIN_Pae0151-like"/>
</dbReference>
<dbReference type="PANTHER" id="PTHR35901:SF1">
    <property type="entry name" value="EXONUCLEASE VAPC9"/>
    <property type="match status" value="1"/>
</dbReference>
<keyword evidence="2 6" id="KW-0540">Nuclease</keyword>
<accession>A0AA41WDR9</accession>
<dbReference type="InterPro" id="IPR051619">
    <property type="entry name" value="TypeII_TA_RNase_PINc/VapC"/>
</dbReference>
<protein>
    <recommendedName>
        <fullName evidence="6">Ribonuclease VapC</fullName>
        <shortName evidence="6">RNase VapC</shortName>
        <ecNumber evidence="6">3.1.-.-</ecNumber>
    </recommendedName>
    <alternativeName>
        <fullName evidence="6">Toxin VapC</fullName>
    </alternativeName>
</protein>
<proteinExistence type="inferred from homology"/>
<sequence length="144" mass="15510">MSPALVLDASVTLSWAFEDEASEYTEAALEVTSREGALVPALWPLEVANGLLVAERRGRLTEADTVAFLSLLRQLPIEVEPEMPDEVFGEVLALARAYGLSLYDAAYLHAAMRYALPLATRDEPLRQAAQRAGVALAPPGHHAG</sequence>
<feature type="domain" description="PIN" evidence="7">
    <location>
        <begin position="6"/>
        <end position="129"/>
    </location>
</feature>
<dbReference type="Proteomes" id="UP001165306">
    <property type="component" value="Unassembled WGS sequence"/>
</dbReference>
<dbReference type="EMBL" id="JAMSLR010000002">
    <property type="protein sequence ID" value="MCM8748480.1"/>
    <property type="molecule type" value="Genomic_DNA"/>
</dbReference>
<dbReference type="HAMAP" id="MF_00265">
    <property type="entry name" value="VapC_Nob1"/>
    <property type="match status" value="1"/>
</dbReference>
<dbReference type="InterPro" id="IPR022907">
    <property type="entry name" value="VapC_family"/>
</dbReference>
<comment type="caution">
    <text evidence="8">The sequence shown here is derived from an EMBL/GenBank/DDBJ whole genome shotgun (WGS) entry which is preliminary data.</text>
</comment>
<dbReference type="GO" id="GO:0004540">
    <property type="term" value="F:RNA nuclease activity"/>
    <property type="evidence" value="ECO:0007669"/>
    <property type="project" value="InterPro"/>
</dbReference>
<evidence type="ECO:0000256" key="3">
    <source>
        <dbReference type="ARBA" id="ARBA00022723"/>
    </source>
</evidence>
<evidence type="ECO:0000259" key="7">
    <source>
        <dbReference type="Pfam" id="PF01850"/>
    </source>
</evidence>
<evidence type="ECO:0000313" key="9">
    <source>
        <dbReference type="Proteomes" id="UP001165306"/>
    </source>
</evidence>
<evidence type="ECO:0000256" key="1">
    <source>
        <dbReference type="ARBA" id="ARBA00022649"/>
    </source>
</evidence>
<dbReference type="PANTHER" id="PTHR35901">
    <property type="entry name" value="RIBONUCLEASE VAPC3"/>
    <property type="match status" value="1"/>
</dbReference>
<dbReference type="Gene3D" id="3.40.50.1010">
    <property type="entry name" value="5'-nuclease"/>
    <property type="match status" value="1"/>
</dbReference>
<name>A0AA41WDR9_9BACT</name>
<reference evidence="8" key="1">
    <citation type="submission" date="2022-06" db="EMBL/GenBank/DDBJ databases">
        <title>CFH 74404 Thermomicrobiaceae sp.</title>
        <authorList>
            <person name="Ming H."/>
            <person name="Li W.-J."/>
            <person name="Zhao Z."/>
        </authorList>
    </citation>
    <scope>NUCLEOTIDE SEQUENCE</scope>
    <source>
        <strain evidence="8">CFH 74404</strain>
    </source>
</reference>
<dbReference type="SUPFAM" id="SSF88723">
    <property type="entry name" value="PIN domain-like"/>
    <property type="match status" value="1"/>
</dbReference>